<dbReference type="Proteomes" id="UP000004095">
    <property type="component" value="Unassembled WGS sequence"/>
</dbReference>
<organism evidence="1 2">
    <name type="scientific">Microscilla marina ATCC 23134</name>
    <dbReference type="NCBI Taxonomy" id="313606"/>
    <lineage>
        <taxon>Bacteria</taxon>
        <taxon>Pseudomonadati</taxon>
        <taxon>Bacteroidota</taxon>
        <taxon>Cytophagia</taxon>
        <taxon>Cytophagales</taxon>
        <taxon>Microscillaceae</taxon>
        <taxon>Microscilla</taxon>
    </lineage>
</organism>
<gene>
    <name evidence="1" type="ORF">M23134_07679</name>
</gene>
<protein>
    <submittedName>
        <fullName evidence="1">Uncharacterized protein</fullName>
    </submittedName>
</protein>
<evidence type="ECO:0000313" key="2">
    <source>
        <dbReference type="Proteomes" id="UP000004095"/>
    </source>
</evidence>
<dbReference type="EMBL" id="AAWS01000042">
    <property type="protein sequence ID" value="EAY25867.1"/>
    <property type="molecule type" value="Genomic_DNA"/>
</dbReference>
<dbReference type="AlphaFoldDB" id="A1ZUW3"/>
<accession>A1ZUW3</accession>
<keyword evidence="2" id="KW-1185">Reference proteome</keyword>
<sequence>MTQQPYHSYLWAVNTQEALTQQKILSQHNACYLLLDGSQATTVTAFLNQAKEVFQIPDPIVNWHIVERSIAQLKHTGVNDYFIIINQANYFLKDVPAGNMVTFSNVLKQGNLQRQQLPPVHIIWQVLPSEAMALQEYLTQCGFVLNKWEKR</sequence>
<proteinExistence type="predicted"/>
<dbReference type="RefSeq" id="WP_002702069.1">
    <property type="nucleotide sequence ID" value="NZ_AAWS01000042.1"/>
</dbReference>
<comment type="caution">
    <text evidence="1">The sequence shown here is derived from an EMBL/GenBank/DDBJ whole genome shotgun (WGS) entry which is preliminary data.</text>
</comment>
<evidence type="ECO:0000313" key="1">
    <source>
        <dbReference type="EMBL" id="EAY25867.1"/>
    </source>
</evidence>
<reference evidence="1 2" key="1">
    <citation type="submission" date="2007-01" db="EMBL/GenBank/DDBJ databases">
        <authorList>
            <person name="Haygood M."/>
            <person name="Podell S."/>
            <person name="Anderson C."/>
            <person name="Hopkinson B."/>
            <person name="Roe K."/>
            <person name="Barbeau K."/>
            <person name="Gaasterland T."/>
            <person name="Ferriera S."/>
            <person name="Johnson J."/>
            <person name="Kravitz S."/>
            <person name="Beeson K."/>
            <person name="Sutton G."/>
            <person name="Rogers Y.-H."/>
            <person name="Friedman R."/>
            <person name="Frazier M."/>
            <person name="Venter J.C."/>
        </authorList>
    </citation>
    <scope>NUCLEOTIDE SEQUENCE [LARGE SCALE GENOMIC DNA]</scope>
    <source>
        <strain evidence="1 2">ATCC 23134</strain>
    </source>
</reference>
<name>A1ZUW3_MICM2</name>